<gene>
    <name evidence="4" type="primary">Necator_chrI.g2687</name>
    <name evidence="4" type="ORF">RB195_006559</name>
</gene>
<feature type="domain" description="SEA" evidence="3">
    <location>
        <begin position="695"/>
        <end position="808"/>
    </location>
</feature>
<feature type="region of interest" description="Disordered" evidence="1">
    <location>
        <begin position="479"/>
        <end position="528"/>
    </location>
</feature>
<feature type="compositionally biased region" description="Low complexity" evidence="1">
    <location>
        <begin position="267"/>
        <end position="278"/>
    </location>
</feature>
<feature type="transmembrane region" description="Helical" evidence="2">
    <location>
        <begin position="828"/>
        <end position="851"/>
    </location>
</feature>
<feature type="compositionally biased region" description="Basic and acidic residues" evidence="1">
    <location>
        <begin position="581"/>
        <end position="594"/>
    </location>
</feature>
<feature type="region of interest" description="Disordered" evidence="1">
    <location>
        <begin position="402"/>
        <end position="422"/>
    </location>
</feature>
<evidence type="ECO:0000313" key="4">
    <source>
        <dbReference type="EMBL" id="KAK6729586.1"/>
    </source>
</evidence>
<organism evidence="4 5">
    <name type="scientific">Necator americanus</name>
    <name type="common">Human hookworm</name>
    <dbReference type="NCBI Taxonomy" id="51031"/>
    <lineage>
        <taxon>Eukaryota</taxon>
        <taxon>Metazoa</taxon>
        <taxon>Ecdysozoa</taxon>
        <taxon>Nematoda</taxon>
        <taxon>Chromadorea</taxon>
        <taxon>Rhabditida</taxon>
        <taxon>Rhabditina</taxon>
        <taxon>Rhabditomorpha</taxon>
        <taxon>Strongyloidea</taxon>
        <taxon>Ancylostomatidae</taxon>
        <taxon>Bunostominae</taxon>
        <taxon>Necator</taxon>
    </lineage>
</organism>
<evidence type="ECO:0000313" key="5">
    <source>
        <dbReference type="Proteomes" id="UP001303046"/>
    </source>
</evidence>
<proteinExistence type="predicted"/>
<dbReference type="PROSITE" id="PS50024">
    <property type="entry name" value="SEA"/>
    <property type="match status" value="1"/>
</dbReference>
<keyword evidence="2" id="KW-0812">Transmembrane</keyword>
<evidence type="ECO:0000259" key="3">
    <source>
        <dbReference type="PROSITE" id="PS50024"/>
    </source>
</evidence>
<feature type="compositionally biased region" description="Pro residues" evidence="1">
    <location>
        <begin position="552"/>
        <end position="566"/>
    </location>
</feature>
<protein>
    <recommendedName>
        <fullName evidence="3">SEA domain-containing protein</fullName>
    </recommendedName>
</protein>
<dbReference type="EMBL" id="JAVFWL010000001">
    <property type="protein sequence ID" value="KAK6729586.1"/>
    <property type="molecule type" value="Genomic_DNA"/>
</dbReference>
<comment type="caution">
    <text evidence="4">The sequence shown here is derived from an EMBL/GenBank/DDBJ whole genome shotgun (WGS) entry which is preliminary data.</text>
</comment>
<feature type="region of interest" description="Disordered" evidence="1">
    <location>
        <begin position="551"/>
        <end position="693"/>
    </location>
</feature>
<keyword evidence="5" id="KW-1185">Reference proteome</keyword>
<dbReference type="InterPro" id="IPR000082">
    <property type="entry name" value="SEA_dom"/>
</dbReference>
<dbReference type="Proteomes" id="UP001303046">
    <property type="component" value="Unassembled WGS sequence"/>
</dbReference>
<dbReference type="InterPro" id="IPR036364">
    <property type="entry name" value="SEA_dom_sf"/>
</dbReference>
<feature type="compositionally biased region" description="Low complexity" evidence="1">
    <location>
        <begin position="337"/>
        <end position="353"/>
    </location>
</feature>
<feature type="compositionally biased region" description="Low complexity" evidence="1">
    <location>
        <begin position="285"/>
        <end position="296"/>
    </location>
</feature>
<keyword evidence="2" id="KW-0472">Membrane</keyword>
<evidence type="ECO:0000256" key="2">
    <source>
        <dbReference type="SAM" id="Phobius"/>
    </source>
</evidence>
<keyword evidence="2" id="KW-1133">Transmembrane helix</keyword>
<dbReference type="PANTHER" id="PTHR34403">
    <property type="entry name" value="TOL-PAL SYSTEM PROTEIN TOLA"/>
    <property type="match status" value="1"/>
</dbReference>
<dbReference type="InterPro" id="IPR050972">
    <property type="entry name" value="SDr-like"/>
</dbReference>
<accession>A0ABR1BV03</accession>
<feature type="compositionally biased region" description="Low complexity" evidence="1">
    <location>
        <begin position="502"/>
        <end position="528"/>
    </location>
</feature>
<dbReference type="PANTHER" id="PTHR34403:SF14">
    <property type="entry name" value="OS05G0225800 PROTEIN"/>
    <property type="match status" value="1"/>
</dbReference>
<feature type="compositionally biased region" description="Basic and acidic residues" evidence="1">
    <location>
        <begin position="606"/>
        <end position="630"/>
    </location>
</feature>
<dbReference type="SUPFAM" id="SSF82671">
    <property type="entry name" value="SEA domain"/>
    <property type="match status" value="1"/>
</dbReference>
<dbReference type="Pfam" id="PF01390">
    <property type="entry name" value="SEA"/>
    <property type="match status" value="1"/>
</dbReference>
<feature type="compositionally biased region" description="Pro residues" evidence="1">
    <location>
        <begin position="595"/>
        <end position="605"/>
    </location>
</feature>
<feature type="compositionally biased region" description="Polar residues" evidence="1">
    <location>
        <begin position="320"/>
        <end position="336"/>
    </location>
</feature>
<dbReference type="PRINTS" id="PR01217">
    <property type="entry name" value="PRICHEXTENSN"/>
</dbReference>
<evidence type="ECO:0000256" key="1">
    <source>
        <dbReference type="SAM" id="MobiDB-lite"/>
    </source>
</evidence>
<reference evidence="4 5" key="1">
    <citation type="submission" date="2023-08" db="EMBL/GenBank/DDBJ databases">
        <title>A Necator americanus chromosomal reference genome.</title>
        <authorList>
            <person name="Ilik V."/>
            <person name="Petrzelkova K.J."/>
            <person name="Pardy F."/>
            <person name="Fuh T."/>
            <person name="Niatou-Singa F.S."/>
            <person name="Gouil Q."/>
            <person name="Baker L."/>
            <person name="Ritchie M.E."/>
            <person name="Jex A.R."/>
            <person name="Gazzola D."/>
            <person name="Li H."/>
            <person name="Toshio Fujiwara R."/>
            <person name="Zhan B."/>
            <person name="Aroian R.V."/>
            <person name="Pafco B."/>
            <person name="Schwarz E.M."/>
        </authorList>
    </citation>
    <scope>NUCLEOTIDE SEQUENCE [LARGE SCALE GENOMIC DNA]</scope>
    <source>
        <strain evidence="4 5">Aroian</strain>
        <tissue evidence="4">Whole animal</tissue>
    </source>
</reference>
<feature type="region of interest" description="Disordered" evidence="1">
    <location>
        <begin position="247"/>
        <end position="358"/>
    </location>
</feature>
<name>A0ABR1BV03_NECAM</name>
<sequence length="918" mass="99957">MSEQLLLFAAFCGYSSYSSNFSPIAGDGRELIVHVRYNEGTRNPGVRTMRLLCVLLIAAHFRISLCQDENTSDIFDRSPEDVVGAGDFIGRTDEINEGSDSFAVSTAMIEPINEATTMPMLKQQEHTVEPLELTTRFDKNLNSSIQVLNIPSSADGTRPLPEEAMAADPFSLDEVTTTVKTSESPMVTPVVPIIHEEASTMHEVPLTHSIMMDTRMMTSMEPATTTMSATTESAPAVPTLEGRVLKEKEEELTTSIRDPTTDVHMGTETTETASVETTENQEIMETTSVSSATETTQNGGEPEEAHTHRAAVAIDAEVTTDASNSETTAFDTVASSTTEPPTTTTTFTTTTTTALDEDAAPFDQDKLSGLFEQDGSFIPEHLANPTSEPVFPRVELPEESTEIISDLRPKQNKSTSDQSSFSIDSQPTMIQVNDTTPAPTIPGLHLTDQLRPIVIQPIVTKTTINEVFHIARRLGLDSDDEHRSIPTQQSGAEGAPKHEDTTTSTTQGTTTEHIAVTTAEPLPEMTPMEMVTTTVSPMVEPKFETEVAIPAVPEPSPEPQPEPQPESPHEPHPETQPQPEPEQRTPEPEPERQPEPQPVPQPEPLPEPRPEPQPEPKPEPQPDVTPEHEPVPSVPAHRPETTSEPHPTSEPQPTPEVMLAPEPSEPHLEPTPEAMPAPEPKHHPEQTEPDNMPQNLKKAFFTMRIVSLEYMEDFADKSSGKYKKLCDQVIPQISVILKTIMGDNFVKFDVDSLMKGSVIVNGVIFTIDDIADAEDLATKIETAISANGSNLGQNEIDSRSITVNGIPSRAYIERVHSSYPQSSSPSPLLIGSIIAVGVLVILIVAFIVIAINNRRTNGTMKLKDDDLPRMETGKGSYSSPQTVSVNLMSYGNGTTTTPPNQGAMMTSLSVGPNEREVC</sequence>